<dbReference type="SUPFAM" id="SSF51161">
    <property type="entry name" value="Trimeric LpxA-like enzymes"/>
    <property type="match status" value="1"/>
</dbReference>
<reference evidence="5 6" key="1">
    <citation type="submission" date="2020-04" db="EMBL/GenBank/DDBJ databases">
        <title>Rhizobium sp. S-51 isolated from soil.</title>
        <authorList>
            <person name="Dahal R.H."/>
        </authorList>
    </citation>
    <scope>NUCLEOTIDE SEQUENCE [LARGE SCALE GENOMIC DNA]</scope>
    <source>
        <strain evidence="5 6">S-51</strain>
    </source>
</reference>
<sequence>MNEARHFLHQQKPGDSPWSIRTRLGMLLFDYAWMFLCVWTPKPANAWRLLILKMFGTRIEGRPFVHQRARFHTPWNVVLRDCACIGDRANLYSLGRIEIGAGATIAQEAYLCTGTHACDQPSRHLITAPITVGSEAFVGARAFVMPGVVIGAGAVVGACSVVTRDVAASTTVAGNPARAIPRKMQVAHAG</sequence>
<dbReference type="PROSITE" id="PS00101">
    <property type="entry name" value="HEXAPEP_TRANSFERASES"/>
    <property type="match status" value="1"/>
</dbReference>
<evidence type="ECO:0000256" key="4">
    <source>
        <dbReference type="ARBA" id="ARBA00023315"/>
    </source>
</evidence>
<dbReference type="EMBL" id="JABBGK010000002">
    <property type="protein sequence ID" value="NML75002.1"/>
    <property type="molecule type" value="Genomic_DNA"/>
</dbReference>
<keyword evidence="6" id="KW-1185">Reference proteome</keyword>
<dbReference type="Proteomes" id="UP000541470">
    <property type="component" value="Unassembled WGS sequence"/>
</dbReference>
<dbReference type="Gene3D" id="2.160.10.10">
    <property type="entry name" value="Hexapeptide repeat proteins"/>
    <property type="match status" value="1"/>
</dbReference>
<dbReference type="InterPro" id="IPR001451">
    <property type="entry name" value="Hexapep"/>
</dbReference>
<dbReference type="InterPro" id="IPR018357">
    <property type="entry name" value="Hexapep_transf_CS"/>
</dbReference>
<dbReference type="PANTHER" id="PTHR23416:SF23">
    <property type="entry name" value="ACETYLTRANSFERASE C18B11.09C-RELATED"/>
    <property type="match status" value="1"/>
</dbReference>
<dbReference type="AlphaFoldDB" id="A0A7Y0AX51"/>
<keyword evidence="2 5" id="KW-0808">Transferase</keyword>
<accession>A0A7Y0AX51</accession>
<evidence type="ECO:0000313" key="6">
    <source>
        <dbReference type="Proteomes" id="UP000541470"/>
    </source>
</evidence>
<keyword evidence="4" id="KW-0012">Acyltransferase</keyword>
<dbReference type="InterPro" id="IPR051159">
    <property type="entry name" value="Hexapeptide_acetyltransf"/>
</dbReference>
<dbReference type="Pfam" id="PF00132">
    <property type="entry name" value="Hexapep"/>
    <property type="match status" value="1"/>
</dbReference>
<dbReference type="PANTHER" id="PTHR23416">
    <property type="entry name" value="SIALIC ACID SYNTHASE-RELATED"/>
    <property type="match status" value="1"/>
</dbReference>
<dbReference type="InterPro" id="IPR011004">
    <property type="entry name" value="Trimer_LpxA-like_sf"/>
</dbReference>
<evidence type="ECO:0000256" key="1">
    <source>
        <dbReference type="ARBA" id="ARBA00007274"/>
    </source>
</evidence>
<name>A0A7Y0AX51_9HYPH</name>
<gene>
    <name evidence="5" type="ORF">HHL25_12790</name>
</gene>
<proteinExistence type="inferred from homology"/>
<keyword evidence="3" id="KW-0677">Repeat</keyword>
<evidence type="ECO:0000256" key="3">
    <source>
        <dbReference type="ARBA" id="ARBA00022737"/>
    </source>
</evidence>
<comment type="similarity">
    <text evidence="1">Belongs to the transferase hexapeptide repeat family.</text>
</comment>
<organism evidence="5 6">
    <name type="scientific">Rhizobium terricola</name>
    <dbReference type="NCBI Taxonomy" id="2728849"/>
    <lineage>
        <taxon>Bacteria</taxon>
        <taxon>Pseudomonadati</taxon>
        <taxon>Pseudomonadota</taxon>
        <taxon>Alphaproteobacteria</taxon>
        <taxon>Hyphomicrobiales</taxon>
        <taxon>Rhizobiaceae</taxon>
        <taxon>Rhizobium/Agrobacterium group</taxon>
        <taxon>Rhizobium</taxon>
    </lineage>
</organism>
<protein>
    <submittedName>
        <fullName evidence="5">Putative colanic acid biosynthesis acetyltransferase</fullName>
    </submittedName>
</protein>
<evidence type="ECO:0000313" key="5">
    <source>
        <dbReference type="EMBL" id="NML75002.1"/>
    </source>
</evidence>
<dbReference type="RefSeq" id="WP_169591146.1">
    <property type="nucleotide sequence ID" value="NZ_JABBGK010000002.1"/>
</dbReference>
<evidence type="ECO:0000256" key="2">
    <source>
        <dbReference type="ARBA" id="ARBA00022679"/>
    </source>
</evidence>
<dbReference type="GO" id="GO:0008374">
    <property type="term" value="F:O-acyltransferase activity"/>
    <property type="evidence" value="ECO:0007669"/>
    <property type="project" value="TreeGrafter"/>
</dbReference>
<comment type="caution">
    <text evidence="5">The sequence shown here is derived from an EMBL/GenBank/DDBJ whole genome shotgun (WGS) entry which is preliminary data.</text>
</comment>
<dbReference type="GO" id="GO:0005829">
    <property type="term" value="C:cytosol"/>
    <property type="evidence" value="ECO:0007669"/>
    <property type="project" value="TreeGrafter"/>
</dbReference>